<accession>A0A7N4NZZ5</accession>
<dbReference type="AlphaFoldDB" id="A0A7N4NZZ5"/>
<evidence type="ECO:0000259" key="4">
    <source>
        <dbReference type="PROSITE" id="PS50001"/>
    </source>
</evidence>
<reference evidence="5" key="2">
    <citation type="submission" date="2025-08" db="UniProtKB">
        <authorList>
            <consortium name="Ensembl"/>
        </authorList>
    </citation>
    <scope>IDENTIFICATION</scope>
</reference>
<dbReference type="FunCoup" id="A0A7N4NZZ5">
    <property type="interactions" value="747"/>
</dbReference>
<dbReference type="RefSeq" id="XP_031822655.1">
    <property type="nucleotide sequence ID" value="XM_031966795.1"/>
</dbReference>
<evidence type="ECO:0000256" key="3">
    <source>
        <dbReference type="SAM" id="MobiDB-lite"/>
    </source>
</evidence>
<evidence type="ECO:0000256" key="2">
    <source>
        <dbReference type="PROSITE-ProRule" id="PRU00191"/>
    </source>
</evidence>
<organism evidence="5 6">
    <name type="scientific">Sarcophilus harrisii</name>
    <name type="common">Tasmanian devil</name>
    <name type="synonym">Sarcophilus laniarius</name>
    <dbReference type="NCBI Taxonomy" id="9305"/>
    <lineage>
        <taxon>Eukaryota</taxon>
        <taxon>Metazoa</taxon>
        <taxon>Chordata</taxon>
        <taxon>Craniata</taxon>
        <taxon>Vertebrata</taxon>
        <taxon>Euteleostomi</taxon>
        <taxon>Mammalia</taxon>
        <taxon>Metatheria</taxon>
        <taxon>Dasyuromorphia</taxon>
        <taxon>Dasyuridae</taxon>
        <taxon>Sarcophilus</taxon>
    </lineage>
</organism>
<dbReference type="InterPro" id="IPR036860">
    <property type="entry name" value="SH2_dom_sf"/>
</dbReference>
<dbReference type="GeneTree" id="ENSGT00940000161903"/>
<dbReference type="Gene3D" id="3.30.505.10">
    <property type="entry name" value="SH2 domain"/>
    <property type="match status" value="1"/>
</dbReference>
<evidence type="ECO:0000313" key="6">
    <source>
        <dbReference type="Proteomes" id="UP000007648"/>
    </source>
</evidence>
<dbReference type="FunFam" id="3.30.505.10:FF:000103">
    <property type="entry name" value="Si:ch73-109i22.2"/>
    <property type="match status" value="1"/>
</dbReference>
<dbReference type="PROSITE" id="PS50001">
    <property type="entry name" value="SH2"/>
    <property type="match status" value="1"/>
</dbReference>
<feature type="region of interest" description="Disordered" evidence="3">
    <location>
        <begin position="258"/>
        <end position="353"/>
    </location>
</feature>
<evidence type="ECO:0000313" key="5">
    <source>
        <dbReference type="Ensembl" id="ENSSHAP00000031080.1"/>
    </source>
</evidence>
<proteinExistence type="predicted"/>
<dbReference type="InterPro" id="IPR000980">
    <property type="entry name" value="SH2"/>
</dbReference>
<sequence>MRLPGRGRNIAFHDVSPRAWAVGEVPFPAPGVEEAGELSSTYTCSGWGEGGSVSQTPFMEIPIDQMPPQGEWKEPAPTFNIFHPKHPTRKSRRSMALPNLPHASENETVPSNHTKVSLQGQGTVPILTDTKKAEEVPGLGGPSLQAETRAWFQKTQAPWFLDDGEAPIWFHGFITRREAERLLKNKPPGCYLVRFSESAVAFVLTYRSRSCYRHFLLSQQPDGRHVVLGEDSAHERLPDLLRYYTLCPLSPYGEHLTQPCARQTPAPTGMSMQTEHSESRNEGRNGATLYSPVYKQELVPGPVNKDNPGPREPESVSRPKPPVPTKPQIRPELYSTPAPKASHPTARPVPPHPIYQEPEEPIAFYAMGRGSKKESLVNVYSEVAPMPLGQHHFLRKCQSRPVTVTQTLDQGTTSSLRHQPHQGHTLPPNFSQQLPQHQGQVQLLLGSNKH</sequence>
<dbReference type="GO" id="GO:0005737">
    <property type="term" value="C:cytoplasm"/>
    <property type="evidence" value="ECO:0007669"/>
    <property type="project" value="TreeGrafter"/>
</dbReference>
<feature type="compositionally biased region" description="Basic and acidic residues" evidence="3">
    <location>
        <begin position="308"/>
        <end position="317"/>
    </location>
</feature>
<protein>
    <submittedName>
        <fullName evidence="5">SH2 domain containing 2A</fullName>
    </submittedName>
</protein>
<gene>
    <name evidence="5" type="primary">SH2D2A</name>
</gene>
<evidence type="ECO:0000256" key="1">
    <source>
        <dbReference type="ARBA" id="ARBA00022999"/>
    </source>
</evidence>
<keyword evidence="6" id="KW-1185">Reference proteome</keyword>
<reference evidence="5 6" key="1">
    <citation type="journal article" date="2011" name="Proc. Natl. Acad. Sci. U.S.A.">
        <title>Genetic diversity and population structure of the endangered marsupial Sarcophilus harrisii (Tasmanian devil).</title>
        <authorList>
            <person name="Miller W."/>
            <person name="Hayes V.M."/>
            <person name="Ratan A."/>
            <person name="Petersen D.C."/>
            <person name="Wittekindt N.E."/>
            <person name="Miller J."/>
            <person name="Walenz B."/>
            <person name="Knight J."/>
            <person name="Qi J."/>
            <person name="Zhao F."/>
            <person name="Wang Q."/>
            <person name="Bedoya-Reina O.C."/>
            <person name="Katiyar N."/>
            <person name="Tomsho L.P."/>
            <person name="Kasson L.M."/>
            <person name="Hardie R.A."/>
            <person name="Woodbridge P."/>
            <person name="Tindall E.A."/>
            <person name="Bertelsen M.F."/>
            <person name="Dixon D."/>
            <person name="Pyecroft S."/>
            <person name="Helgen K.M."/>
            <person name="Lesk A.M."/>
            <person name="Pringle T.H."/>
            <person name="Patterson N."/>
            <person name="Zhang Y."/>
            <person name="Kreiss A."/>
            <person name="Woods G.M."/>
            <person name="Jones M.E."/>
            <person name="Schuster S.C."/>
        </authorList>
    </citation>
    <scope>NUCLEOTIDE SEQUENCE [LARGE SCALE GENOMIC DNA]</scope>
</reference>
<dbReference type="Ensembl" id="ENSSHAT00000038291.1">
    <property type="protein sequence ID" value="ENSSHAP00000031080.1"/>
    <property type="gene ID" value="ENSSHAG00000016256.2"/>
</dbReference>
<keyword evidence="1 2" id="KW-0727">SH2 domain</keyword>
<dbReference type="SMART" id="SM00252">
    <property type="entry name" value="SH2"/>
    <property type="match status" value="1"/>
</dbReference>
<dbReference type="RefSeq" id="XP_031822654.1">
    <property type="nucleotide sequence ID" value="XM_031966794.1"/>
</dbReference>
<name>A0A7N4NZZ5_SARHA</name>
<dbReference type="SUPFAM" id="SSF55550">
    <property type="entry name" value="SH2 domain"/>
    <property type="match status" value="1"/>
</dbReference>
<feature type="domain" description="SH2" evidence="4">
    <location>
        <begin position="169"/>
        <end position="260"/>
    </location>
</feature>
<reference evidence="5" key="3">
    <citation type="submission" date="2025-09" db="UniProtKB">
        <authorList>
            <consortium name="Ensembl"/>
        </authorList>
    </citation>
    <scope>IDENTIFICATION</scope>
</reference>
<dbReference type="Pfam" id="PF00017">
    <property type="entry name" value="SH2"/>
    <property type="match status" value="1"/>
</dbReference>
<dbReference type="InParanoid" id="A0A7N4NZZ5"/>
<dbReference type="Proteomes" id="UP000007648">
    <property type="component" value="Unassembled WGS sequence"/>
</dbReference>
<dbReference type="KEGG" id="shr:100926493"/>
<dbReference type="OrthoDB" id="6108017at2759"/>
<dbReference type="CTD" id="9047"/>
<dbReference type="PANTHER" id="PTHR14388:SF9">
    <property type="entry name" value="SH2 DOMAIN-CONTAINING PROTEIN 2A"/>
    <property type="match status" value="1"/>
</dbReference>
<dbReference type="PANTHER" id="PTHR14388">
    <property type="entry name" value="T CELL-SPECIFIC ADAPTER PROTEIN TSAD"/>
    <property type="match status" value="1"/>
</dbReference>
<feature type="region of interest" description="Disordered" evidence="3">
    <location>
        <begin position="412"/>
        <end position="437"/>
    </location>
</feature>
<dbReference type="GeneID" id="100926493"/>